<proteinExistence type="predicted"/>
<keyword evidence="3" id="KW-1185">Reference proteome</keyword>
<accession>A0AAD9QT89</accession>
<dbReference type="EMBL" id="JARQWQ010000016">
    <property type="protein sequence ID" value="KAK2566680.1"/>
    <property type="molecule type" value="Genomic_DNA"/>
</dbReference>
<keyword evidence="1" id="KW-0812">Transmembrane</keyword>
<organism evidence="2 3">
    <name type="scientific">Acropora cervicornis</name>
    <name type="common">Staghorn coral</name>
    <dbReference type="NCBI Taxonomy" id="6130"/>
    <lineage>
        <taxon>Eukaryota</taxon>
        <taxon>Metazoa</taxon>
        <taxon>Cnidaria</taxon>
        <taxon>Anthozoa</taxon>
        <taxon>Hexacorallia</taxon>
        <taxon>Scleractinia</taxon>
        <taxon>Astrocoeniina</taxon>
        <taxon>Acroporidae</taxon>
        <taxon>Acropora</taxon>
    </lineage>
</organism>
<gene>
    <name evidence="2" type="ORF">P5673_009346</name>
</gene>
<keyword evidence="1" id="KW-0472">Membrane</keyword>
<name>A0AAD9QT89_ACRCE</name>
<evidence type="ECO:0000256" key="1">
    <source>
        <dbReference type="SAM" id="Phobius"/>
    </source>
</evidence>
<keyword evidence="1" id="KW-1133">Transmembrane helix</keyword>
<feature type="transmembrane region" description="Helical" evidence="1">
    <location>
        <begin position="31"/>
        <end position="52"/>
    </location>
</feature>
<protein>
    <submittedName>
        <fullName evidence="2">Neural cell adhesion molecule 1</fullName>
    </submittedName>
</protein>
<dbReference type="AlphaFoldDB" id="A0AAD9QT89"/>
<reference evidence="2" key="1">
    <citation type="journal article" date="2023" name="G3 (Bethesda)">
        <title>Whole genome assembly and annotation of the endangered Caribbean coral Acropora cervicornis.</title>
        <authorList>
            <person name="Selwyn J.D."/>
            <person name="Vollmer S.V."/>
        </authorList>
    </citation>
    <scope>NUCLEOTIDE SEQUENCE</scope>
    <source>
        <strain evidence="2">K2</strain>
    </source>
</reference>
<comment type="caution">
    <text evidence="2">The sequence shown here is derived from an EMBL/GenBank/DDBJ whole genome shotgun (WGS) entry which is preliminary data.</text>
</comment>
<dbReference type="Proteomes" id="UP001249851">
    <property type="component" value="Unassembled WGS sequence"/>
</dbReference>
<reference evidence="2" key="2">
    <citation type="journal article" date="2023" name="Science">
        <title>Genomic signatures of disease resistance in endangered staghorn corals.</title>
        <authorList>
            <person name="Vollmer S.V."/>
            <person name="Selwyn J.D."/>
            <person name="Despard B.A."/>
            <person name="Roesel C.L."/>
        </authorList>
    </citation>
    <scope>NUCLEOTIDE SEQUENCE</scope>
    <source>
        <strain evidence="2">K2</strain>
    </source>
</reference>
<evidence type="ECO:0000313" key="2">
    <source>
        <dbReference type="EMBL" id="KAK2566680.1"/>
    </source>
</evidence>
<sequence length="88" mass="9625">MVFNEALHHKGWSSRGKLLKRKKTLVEEVKAIGNGALAGIVIAVILVVLIAIDLFCCFFNSCGLFFCCKQLLCKEKGATKASLTSHEI</sequence>
<evidence type="ECO:0000313" key="3">
    <source>
        <dbReference type="Proteomes" id="UP001249851"/>
    </source>
</evidence>